<name>A0A1J6HHG9_9HYPH</name>
<evidence type="ECO:0000313" key="1">
    <source>
        <dbReference type="EMBL" id="OIS91937.1"/>
    </source>
</evidence>
<organism evidence="1 2">
    <name type="scientific">Brucella cytisi</name>
    <dbReference type="NCBI Taxonomy" id="407152"/>
    <lineage>
        <taxon>Bacteria</taxon>
        <taxon>Pseudomonadati</taxon>
        <taxon>Pseudomonadota</taxon>
        <taxon>Alphaproteobacteria</taxon>
        <taxon>Hyphomicrobiales</taxon>
        <taxon>Brucellaceae</taxon>
        <taxon>Brucella/Ochrobactrum group</taxon>
        <taxon>Brucella</taxon>
    </lineage>
</organism>
<dbReference type="InterPro" id="IPR029045">
    <property type="entry name" value="ClpP/crotonase-like_dom_sf"/>
</dbReference>
<gene>
    <name evidence="1" type="ORF">BLA27_18650</name>
</gene>
<accession>A0A1J6HHG9</accession>
<dbReference type="AlphaFoldDB" id="A0A1J6HHG9"/>
<dbReference type="SUPFAM" id="SSF52096">
    <property type="entry name" value="ClpP/crotonase"/>
    <property type="match status" value="1"/>
</dbReference>
<comment type="caution">
    <text evidence="1">The sequence shown here is derived from an EMBL/GenBank/DDBJ whole genome shotgun (WGS) entry which is preliminary data.</text>
</comment>
<evidence type="ECO:0000313" key="2">
    <source>
        <dbReference type="Proteomes" id="UP000182985"/>
    </source>
</evidence>
<dbReference type="Proteomes" id="UP000182985">
    <property type="component" value="Unassembled WGS sequence"/>
</dbReference>
<reference evidence="1 2" key="1">
    <citation type="submission" date="2016-10" db="EMBL/GenBank/DDBJ databases">
        <title>The Draft Genome Sequence of the Potato Rhizosphere Bacteria Ochrobactrum sp. IPA7.2.</title>
        <authorList>
            <person name="Gogoleva N.E."/>
            <person name="Khlopko Y.A."/>
            <person name="Burygin G.L."/>
            <person name="Plotnikov A.O."/>
        </authorList>
    </citation>
    <scope>NUCLEOTIDE SEQUENCE [LARGE SCALE GENOMIC DNA]</scope>
    <source>
        <strain evidence="1 2">IPA7.2</strain>
    </source>
</reference>
<dbReference type="Gene3D" id="3.90.226.10">
    <property type="entry name" value="2-enoyl-CoA Hydratase, Chain A, domain 1"/>
    <property type="match status" value="1"/>
</dbReference>
<protein>
    <submittedName>
        <fullName evidence="1">Uncharacterized protein</fullName>
    </submittedName>
</protein>
<dbReference type="EMBL" id="MOEC01000021">
    <property type="protein sequence ID" value="OIS91937.1"/>
    <property type="molecule type" value="Genomic_DNA"/>
</dbReference>
<proteinExistence type="predicted"/>
<dbReference type="RefSeq" id="WP_071633034.1">
    <property type="nucleotide sequence ID" value="NZ_MOEC01000021.1"/>
</dbReference>
<sequence length="338" mass="37528">MQFEYTPPQTEIETLFGGFRCINAFGRIMPGDDERFIEFLARSEVPPRTNVYINSGGGDVEAALNIGRIIRESWFSTVVGQYLLDPAPGDQFILPRKRLPGQCMSAATLVYLGGRLRFLDTDSKFGVHQFSFLVPSPENLAHSQILSAKIARFVQDMGIGSEFLELSAATPHDRIDLIELEKLEKIGVVTGGQTKTNWSIHAVENTMYVRGERDNIYGHHKMLLGFAKPNFFYVYAVIESQGREQQLVEFPLAELVIGQDEDVIIDISDRCERAVQGIYTNIHAQVTVDEARSIASSNAFGIRVRGGPDAELFLGVGPMSTDGGLELLKTFVSCLSDR</sequence>
<keyword evidence="2" id="KW-1185">Reference proteome</keyword>